<dbReference type="Gene3D" id="3.20.20.70">
    <property type="entry name" value="Aldolase class I"/>
    <property type="match status" value="1"/>
</dbReference>
<evidence type="ECO:0000256" key="4">
    <source>
        <dbReference type="ARBA" id="ARBA00023014"/>
    </source>
</evidence>
<evidence type="ECO:0000256" key="2">
    <source>
        <dbReference type="ARBA" id="ARBA00022723"/>
    </source>
</evidence>
<dbReference type="InterPro" id="IPR050377">
    <property type="entry name" value="Radical_SAM_PqqE_MftC-like"/>
</dbReference>
<keyword evidence="4" id="KW-0411">Iron-sulfur</keyword>
<dbReference type="Pfam" id="PF04055">
    <property type="entry name" value="Radical_SAM"/>
    <property type="match status" value="1"/>
</dbReference>
<dbReference type="InterPro" id="IPR013785">
    <property type="entry name" value="Aldolase_TIM"/>
</dbReference>
<accession>A0ABW6MLH4</accession>
<dbReference type="InterPro" id="IPR058240">
    <property type="entry name" value="rSAM_sf"/>
</dbReference>
<sequence length="322" mass="35834">MDVYVTYRCNLRCTHCFVGDNLSTAQSFSYESLTQLVTEAQRCWHTEEITFLGGEPTLYPRIADAVRLVQRQGLRARLVTNGLHGFRAFVDGFDGPHPPVVGVSIDGSNAETHDAVRGRRAFERLIANIAHARQRGYQLFGITSLSRVNAHDAVDILRLCERLGLGWVNVHYVSNRGFATPDMVLSISEWQRLTEDIEERSAALAIDIRLERTFVPAQGHRRSCAVRSHDNLLFLPDGRVFQCPMFIDVPDAHSYTWSGSSLAGRPGSRTETGLCSATSSVHCPALRHVNPHLHTAVAEAGLEMSCVLEKTRLSRGMVIDDH</sequence>
<proteinExistence type="predicted"/>
<protein>
    <submittedName>
        <fullName evidence="6">Radical SAM protein</fullName>
    </submittedName>
</protein>
<reference evidence="6 7" key="1">
    <citation type="submission" date="2024-10" db="EMBL/GenBank/DDBJ databases">
        <title>The Natural Products Discovery Center: Release of the First 8490 Sequenced Strains for Exploring Actinobacteria Biosynthetic Diversity.</title>
        <authorList>
            <person name="Kalkreuter E."/>
            <person name="Kautsar S.A."/>
            <person name="Yang D."/>
            <person name="Bader C.D."/>
            <person name="Teijaro C.N."/>
            <person name="Fluegel L."/>
            <person name="Davis C.M."/>
            <person name="Simpson J.R."/>
            <person name="Lauterbach L."/>
            <person name="Steele A.D."/>
            <person name="Gui C."/>
            <person name="Meng S."/>
            <person name="Li G."/>
            <person name="Viehrig K."/>
            <person name="Ye F."/>
            <person name="Su P."/>
            <person name="Kiefer A.F."/>
            <person name="Nichols A."/>
            <person name="Cepeda A.J."/>
            <person name="Yan W."/>
            <person name="Fan B."/>
            <person name="Jiang Y."/>
            <person name="Adhikari A."/>
            <person name="Zheng C.-J."/>
            <person name="Schuster L."/>
            <person name="Cowan T.M."/>
            <person name="Smanski M.J."/>
            <person name="Chevrette M.G."/>
            <person name="De Carvalho L.P.S."/>
            <person name="Shen B."/>
        </authorList>
    </citation>
    <scope>NUCLEOTIDE SEQUENCE [LARGE SCALE GENOMIC DNA]</scope>
    <source>
        <strain evidence="6 7">NPDC005497</strain>
    </source>
</reference>
<evidence type="ECO:0000256" key="1">
    <source>
        <dbReference type="ARBA" id="ARBA00022691"/>
    </source>
</evidence>
<evidence type="ECO:0000313" key="6">
    <source>
        <dbReference type="EMBL" id="MFF0001883.1"/>
    </source>
</evidence>
<dbReference type="RefSeq" id="WP_389824061.1">
    <property type="nucleotide sequence ID" value="NZ_JBIAJP010000001.1"/>
</dbReference>
<dbReference type="EMBL" id="JBIAJP010000001">
    <property type="protein sequence ID" value="MFF0001883.1"/>
    <property type="molecule type" value="Genomic_DNA"/>
</dbReference>
<dbReference type="PANTHER" id="PTHR11228">
    <property type="entry name" value="RADICAL SAM DOMAIN PROTEIN"/>
    <property type="match status" value="1"/>
</dbReference>
<name>A0ABW6MLH4_9ACTN</name>
<gene>
    <name evidence="6" type="ORF">ACFYQT_00255</name>
</gene>
<evidence type="ECO:0000259" key="5">
    <source>
        <dbReference type="PROSITE" id="PS51918"/>
    </source>
</evidence>
<feature type="domain" description="Radical SAM core" evidence="5">
    <location>
        <begin position="1"/>
        <end position="203"/>
    </location>
</feature>
<dbReference type="PANTHER" id="PTHR11228:SF7">
    <property type="entry name" value="PQQA PEPTIDE CYCLASE"/>
    <property type="match status" value="1"/>
</dbReference>
<keyword evidence="3" id="KW-0408">Iron</keyword>
<dbReference type="SFLD" id="SFLDG01067">
    <property type="entry name" value="SPASM/twitch_domain_containing"/>
    <property type="match status" value="1"/>
</dbReference>
<dbReference type="Proteomes" id="UP001601422">
    <property type="component" value="Unassembled WGS sequence"/>
</dbReference>
<dbReference type="InterPro" id="IPR007197">
    <property type="entry name" value="rSAM"/>
</dbReference>
<evidence type="ECO:0000256" key="3">
    <source>
        <dbReference type="ARBA" id="ARBA00023004"/>
    </source>
</evidence>
<dbReference type="SFLD" id="SFLDS00029">
    <property type="entry name" value="Radical_SAM"/>
    <property type="match status" value="1"/>
</dbReference>
<evidence type="ECO:0000313" key="7">
    <source>
        <dbReference type="Proteomes" id="UP001601422"/>
    </source>
</evidence>
<dbReference type="CDD" id="cd01335">
    <property type="entry name" value="Radical_SAM"/>
    <property type="match status" value="1"/>
</dbReference>
<keyword evidence="2" id="KW-0479">Metal-binding</keyword>
<keyword evidence="7" id="KW-1185">Reference proteome</keyword>
<keyword evidence="1" id="KW-0949">S-adenosyl-L-methionine</keyword>
<dbReference type="SUPFAM" id="SSF102114">
    <property type="entry name" value="Radical SAM enzymes"/>
    <property type="match status" value="1"/>
</dbReference>
<dbReference type="PROSITE" id="PS51918">
    <property type="entry name" value="RADICAL_SAM"/>
    <property type="match status" value="1"/>
</dbReference>
<organism evidence="6 7">
    <name type="scientific">Streptomyces tibetensis</name>
    <dbReference type="NCBI Taxonomy" id="2382123"/>
    <lineage>
        <taxon>Bacteria</taxon>
        <taxon>Bacillati</taxon>
        <taxon>Actinomycetota</taxon>
        <taxon>Actinomycetes</taxon>
        <taxon>Kitasatosporales</taxon>
        <taxon>Streptomycetaceae</taxon>
        <taxon>Streptomyces</taxon>
    </lineage>
</organism>
<comment type="caution">
    <text evidence="6">The sequence shown here is derived from an EMBL/GenBank/DDBJ whole genome shotgun (WGS) entry which is preliminary data.</text>
</comment>